<protein>
    <recommendedName>
        <fullName evidence="2">diguanylate cyclase</fullName>
        <ecNumber evidence="2">2.7.7.65</ecNumber>
    </recommendedName>
</protein>
<dbReference type="InterPro" id="IPR050469">
    <property type="entry name" value="Diguanylate_Cyclase"/>
</dbReference>
<name>A0A3B7LW19_9GAMM</name>
<evidence type="ECO:0000256" key="2">
    <source>
        <dbReference type="ARBA" id="ARBA00012528"/>
    </source>
</evidence>
<dbReference type="InterPro" id="IPR029787">
    <property type="entry name" value="Nucleotide_cyclase"/>
</dbReference>
<comment type="cofactor">
    <cofactor evidence="1">
        <name>Mg(2+)</name>
        <dbReference type="ChEBI" id="CHEBI:18420"/>
    </cofactor>
</comment>
<dbReference type="PANTHER" id="PTHR45138:SF9">
    <property type="entry name" value="DIGUANYLATE CYCLASE DGCM-RELATED"/>
    <property type="match status" value="1"/>
</dbReference>
<dbReference type="PANTHER" id="PTHR45138">
    <property type="entry name" value="REGULATORY COMPONENTS OF SENSORY TRANSDUCTION SYSTEM"/>
    <property type="match status" value="1"/>
</dbReference>
<dbReference type="Proteomes" id="UP000263753">
    <property type="component" value="Chromosome"/>
</dbReference>
<evidence type="ECO:0000256" key="3">
    <source>
        <dbReference type="ARBA" id="ARBA00034247"/>
    </source>
</evidence>
<comment type="catalytic activity">
    <reaction evidence="3">
        <text>2 GTP = 3',3'-c-di-GMP + 2 diphosphate</text>
        <dbReference type="Rhea" id="RHEA:24898"/>
        <dbReference type="ChEBI" id="CHEBI:33019"/>
        <dbReference type="ChEBI" id="CHEBI:37565"/>
        <dbReference type="ChEBI" id="CHEBI:58805"/>
        <dbReference type="EC" id="2.7.7.65"/>
    </reaction>
</comment>
<dbReference type="GO" id="GO:0052621">
    <property type="term" value="F:diguanylate cyclase activity"/>
    <property type="evidence" value="ECO:0007669"/>
    <property type="project" value="UniProtKB-EC"/>
</dbReference>
<sequence>MAELPEYFFKKLREIPFVLNWTPVQSCLLLLGYYAFLKCLWICWKVFIVLTPELHTFVFLDIVFLQLGIESIELTLSILLLMVCWHFKEARYIQKFMPYFCTAAFTVTLIGDAYLSGIFSVAMFLNTTCYVFIGMFLFQTRVILAALSIATVILSYLVFHTLNQSISYAPLFNFEAIGYPEYLNKFWLLSMAYFSFPVLIACLLIIIAVLVQWRKREKYIVRMGQVDALTGLYNRRMLNEQLLCMEAESNAEALLHAAVMLDLDYFKSVNDTYGHIAGDKVLKKVAQILRENTTDNDLLGRYGGEEFLMILCHTDEQGIRERLERCRIALYEEDHAIAEDFSIKVSGSMGVAFFNEKEQVMDAVHFADQALYRAKSRGRNCICFTETVQPKGY</sequence>
<evidence type="ECO:0000313" key="7">
    <source>
        <dbReference type="Proteomes" id="UP000263753"/>
    </source>
</evidence>
<feature type="transmembrane region" description="Helical" evidence="4">
    <location>
        <begin position="121"/>
        <end position="138"/>
    </location>
</feature>
<evidence type="ECO:0000256" key="1">
    <source>
        <dbReference type="ARBA" id="ARBA00001946"/>
    </source>
</evidence>
<organism evidence="6 7">
    <name type="scientific">Acinetobacter chinensis</name>
    <dbReference type="NCBI Taxonomy" id="2004650"/>
    <lineage>
        <taxon>Bacteria</taxon>
        <taxon>Pseudomonadati</taxon>
        <taxon>Pseudomonadota</taxon>
        <taxon>Gammaproteobacteria</taxon>
        <taxon>Moraxellales</taxon>
        <taxon>Moraxellaceae</taxon>
        <taxon>Acinetobacter</taxon>
    </lineage>
</organism>
<evidence type="ECO:0000256" key="4">
    <source>
        <dbReference type="SAM" id="Phobius"/>
    </source>
</evidence>
<dbReference type="AlphaFoldDB" id="A0A3B7LW19"/>
<feature type="transmembrane region" description="Helical" evidence="4">
    <location>
        <begin position="96"/>
        <end position="115"/>
    </location>
</feature>
<dbReference type="SMART" id="SM00267">
    <property type="entry name" value="GGDEF"/>
    <property type="match status" value="1"/>
</dbReference>
<feature type="transmembrane region" description="Helical" evidence="4">
    <location>
        <begin position="57"/>
        <end position="84"/>
    </location>
</feature>
<evidence type="ECO:0000313" key="6">
    <source>
        <dbReference type="EMBL" id="AXY56972.1"/>
    </source>
</evidence>
<keyword evidence="4" id="KW-0472">Membrane</keyword>
<dbReference type="SUPFAM" id="SSF55073">
    <property type="entry name" value="Nucleotide cyclase"/>
    <property type="match status" value="1"/>
</dbReference>
<feature type="transmembrane region" description="Helical" evidence="4">
    <location>
        <begin position="186"/>
        <end position="213"/>
    </location>
</feature>
<dbReference type="EC" id="2.7.7.65" evidence="2"/>
<dbReference type="Pfam" id="PF00990">
    <property type="entry name" value="GGDEF"/>
    <property type="match status" value="1"/>
</dbReference>
<dbReference type="RefSeq" id="WP_087512342.1">
    <property type="nucleotide sequence ID" value="NZ_CP032134.1"/>
</dbReference>
<dbReference type="PROSITE" id="PS50887">
    <property type="entry name" value="GGDEF"/>
    <property type="match status" value="1"/>
</dbReference>
<gene>
    <name evidence="6" type="ORF">CDG60_10605</name>
</gene>
<dbReference type="FunFam" id="3.30.70.270:FF:000001">
    <property type="entry name" value="Diguanylate cyclase domain protein"/>
    <property type="match status" value="1"/>
</dbReference>
<dbReference type="InterPro" id="IPR043128">
    <property type="entry name" value="Rev_trsase/Diguanyl_cyclase"/>
</dbReference>
<proteinExistence type="predicted"/>
<dbReference type="EMBL" id="CP032134">
    <property type="protein sequence ID" value="AXY56972.1"/>
    <property type="molecule type" value="Genomic_DNA"/>
</dbReference>
<dbReference type="CDD" id="cd01949">
    <property type="entry name" value="GGDEF"/>
    <property type="match status" value="1"/>
</dbReference>
<accession>A0A3B7LW19</accession>
<keyword evidence="4" id="KW-1133">Transmembrane helix</keyword>
<dbReference type="KEGG" id="achi:CDG60_10605"/>
<reference evidence="7" key="1">
    <citation type="submission" date="2018-09" db="EMBL/GenBank/DDBJ databases">
        <title>The complete genome of Acinetobacter sp. strain WCHAc010005.</title>
        <authorList>
            <person name="Hu Y."/>
            <person name="Long H."/>
            <person name="Feng Y."/>
            <person name="Zong Z."/>
        </authorList>
    </citation>
    <scope>NUCLEOTIDE SEQUENCE [LARGE SCALE GENOMIC DNA]</scope>
    <source>
        <strain evidence="7">WCHAc010005</strain>
    </source>
</reference>
<feature type="domain" description="GGDEF" evidence="5">
    <location>
        <begin position="254"/>
        <end position="387"/>
    </location>
</feature>
<evidence type="ECO:0000259" key="5">
    <source>
        <dbReference type="PROSITE" id="PS50887"/>
    </source>
</evidence>
<dbReference type="NCBIfam" id="TIGR00254">
    <property type="entry name" value="GGDEF"/>
    <property type="match status" value="1"/>
</dbReference>
<dbReference type="Gene3D" id="3.30.70.270">
    <property type="match status" value="1"/>
</dbReference>
<feature type="transmembrane region" description="Helical" evidence="4">
    <location>
        <begin position="145"/>
        <end position="166"/>
    </location>
</feature>
<keyword evidence="4" id="KW-0812">Transmembrane</keyword>
<dbReference type="InterPro" id="IPR000160">
    <property type="entry name" value="GGDEF_dom"/>
</dbReference>